<accession>A0A2P5YAY5</accession>
<organism evidence="1 2">
    <name type="scientific">Gossypium barbadense</name>
    <name type="common">Sea Island cotton</name>
    <name type="synonym">Hibiscus barbadensis</name>
    <dbReference type="NCBI Taxonomy" id="3634"/>
    <lineage>
        <taxon>Eukaryota</taxon>
        <taxon>Viridiplantae</taxon>
        <taxon>Streptophyta</taxon>
        <taxon>Embryophyta</taxon>
        <taxon>Tracheophyta</taxon>
        <taxon>Spermatophyta</taxon>
        <taxon>Magnoliopsida</taxon>
        <taxon>eudicotyledons</taxon>
        <taxon>Gunneridae</taxon>
        <taxon>Pentapetalae</taxon>
        <taxon>rosids</taxon>
        <taxon>malvids</taxon>
        <taxon>Malvales</taxon>
        <taxon>Malvaceae</taxon>
        <taxon>Malvoideae</taxon>
        <taxon>Gossypium</taxon>
    </lineage>
</organism>
<gene>
    <name evidence="1" type="ORF">GOBAR_AA07891</name>
</gene>
<name>A0A2P5YAY5_GOSBA</name>
<evidence type="ECO:0000313" key="2">
    <source>
        <dbReference type="Proteomes" id="UP000239757"/>
    </source>
</evidence>
<dbReference type="EMBL" id="KZ663435">
    <property type="protein sequence ID" value="PPS12747.1"/>
    <property type="molecule type" value="Genomic_DNA"/>
</dbReference>
<sequence length="110" mass="12039">MACYVQGGLLGVNHEWWWLSRWVLVLWGDIIRNVLVGLLLGRLGRGVKLPVLGIPRTGVLERNRFESGGGYSGGRKGSLGHKSCAKRILSLVVAMVVGEQDMIVGENLSR</sequence>
<dbReference type="Proteomes" id="UP000239757">
    <property type="component" value="Unassembled WGS sequence"/>
</dbReference>
<proteinExistence type="predicted"/>
<dbReference type="AlphaFoldDB" id="A0A2P5YAY5"/>
<evidence type="ECO:0000313" key="1">
    <source>
        <dbReference type="EMBL" id="PPS12747.1"/>
    </source>
</evidence>
<reference evidence="1 2" key="1">
    <citation type="submission" date="2015-01" db="EMBL/GenBank/DDBJ databases">
        <title>Genome of allotetraploid Gossypium barbadense reveals genomic plasticity and fiber elongation in cotton evolution.</title>
        <authorList>
            <person name="Chen X."/>
            <person name="Liu X."/>
            <person name="Zhao B."/>
            <person name="Zheng H."/>
            <person name="Hu Y."/>
            <person name="Lu G."/>
            <person name="Yang C."/>
            <person name="Chen J."/>
            <person name="Shan C."/>
            <person name="Zhang L."/>
            <person name="Zhou Y."/>
            <person name="Wang L."/>
            <person name="Guo W."/>
            <person name="Bai Y."/>
            <person name="Ruan J."/>
            <person name="Shangguan X."/>
            <person name="Mao Y."/>
            <person name="Jiang J."/>
            <person name="Zhu Y."/>
            <person name="Lei J."/>
            <person name="Kang H."/>
            <person name="Chen S."/>
            <person name="He X."/>
            <person name="Wang R."/>
            <person name="Wang Y."/>
            <person name="Chen J."/>
            <person name="Wang L."/>
            <person name="Yu S."/>
            <person name="Wang B."/>
            <person name="Wei J."/>
            <person name="Song S."/>
            <person name="Lu X."/>
            <person name="Gao Z."/>
            <person name="Gu W."/>
            <person name="Deng X."/>
            <person name="Ma D."/>
            <person name="Wang S."/>
            <person name="Liang W."/>
            <person name="Fang L."/>
            <person name="Cai C."/>
            <person name="Zhu X."/>
            <person name="Zhou B."/>
            <person name="Zhang Y."/>
            <person name="Chen Z."/>
            <person name="Xu S."/>
            <person name="Zhu R."/>
            <person name="Wang S."/>
            <person name="Zhang T."/>
            <person name="Zhao G."/>
        </authorList>
    </citation>
    <scope>NUCLEOTIDE SEQUENCE [LARGE SCALE GENOMIC DNA]</scope>
    <source>
        <strain evidence="2">cv. Xinhai21</strain>
        <tissue evidence="1">Leaf</tissue>
    </source>
</reference>
<protein>
    <submittedName>
        <fullName evidence="1">Uncharacterized protein</fullName>
    </submittedName>
</protein>